<accession>A9EKD8</accession>
<keyword evidence="1" id="KW-0472">Membrane</keyword>
<keyword evidence="4" id="KW-1185">Reference proteome</keyword>
<dbReference type="STRING" id="314608.KT99_12254"/>
<evidence type="ECO:0000256" key="1">
    <source>
        <dbReference type="SAM" id="Phobius"/>
    </source>
</evidence>
<proteinExistence type="predicted"/>
<feature type="transmembrane region" description="Helical" evidence="1">
    <location>
        <begin position="26"/>
        <end position="47"/>
    </location>
</feature>
<comment type="caution">
    <text evidence="3">The sequence shown here is derived from an EMBL/GenBank/DDBJ whole genome shotgun (WGS) entry which is preliminary data.</text>
</comment>
<gene>
    <name evidence="3" type="ORF">KT99_12254</name>
</gene>
<dbReference type="Pfam" id="PF13400">
    <property type="entry name" value="Tad"/>
    <property type="match status" value="1"/>
</dbReference>
<dbReference type="Proteomes" id="UP000005839">
    <property type="component" value="Unassembled WGS sequence"/>
</dbReference>
<protein>
    <recommendedName>
        <fullName evidence="2">Putative Flp pilus-assembly TadG-like N-terminal domain-containing protein</fullName>
    </recommendedName>
</protein>
<keyword evidence="1" id="KW-1133">Transmembrane helix</keyword>
<keyword evidence="1" id="KW-0812">Transmembrane</keyword>
<dbReference type="InterPro" id="IPR028087">
    <property type="entry name" value="Tad_N"/>
</dbReference>
<evidence type="ECO:0000313" key="3">
    <source>
        <dbReference type="EMBL" id="EDP99557.1"/>
    </source>
</evidence>
<organism evidence="3 4">
    <name type="scientific">Shewanella benthica KT99</name>
    <dbReference type="NCBI Taxonomy" id="314608"/>
    <lineage>
        <taxon>Bacteria</taxon>
        <taxon>Pseudomonadati</taxon>
        <taxon>Pseudomonadota</taxon>
        <taxon>Gammaproteobacteria</taxon>
        <taxon>Alteromonadales</taxon>
        <taxon>Shewanellaceae</taxon>
        <taxon>Shewanella</taxon>
    </lineage>
</organism>
<sequence>MIGGKMFPSQVSFKQFSLAKLGKQGGAILVMFTIGLFSLLAVAALALDGGHLLLNKGRLQNAVDSSALYAAKILQNGGSLFDAREAATLILMQNLGFEENSELNTSVDLSSPDYNATQVTANIFIEFSLWPDPFIPVFDDSSKYVRIRVENVGLNNFFAQILNFDKKVRASAVAGKSTDIECLNRVVPMMVCGLNTDPDFTITDPISGEITQAPFGLPLDTLYVMKTGSNQGTAIGPGNFQLLRLGGSSGGADIRRALAGEFTPGACVGPGDDVQTEPGNSVGPVVQGLNTRFGLWQGGGVNSDEHPRDFNICQGDRVEVDNDGVIIPFSGVEAEYSHQDYLDGDDFNHCGTGDITSDTSIAAGGRRELPVVIGLCNGMTNGANTITSLGTGCFFLTQEISKKGNEAHVVGEFVRVCSSAGNASLDPNFVSNTSTIVLYRDPDSPDS</sequence>
<evidence type="ECO:0000313" key="4">
    <source>
        <dbReference type="Proteomes" id="UP000005839"/>
    </source>
</evidence>
<name>A9EKD8_9GAMM</name>
<feature type="domain" description="Putative Flp pilus-assembly TadG-like N-terminal" evidence="2">
    <location>
        <begin position="26"/>
        <end position="71"/>
    </location>
</feature>
<dbReference type="AlphaFoldDB" id="A9EKD8"/>
<evidence type="ECO:0000259" key="2">
    <source>
        <dbReference type="Pfam" id="PF13400"/>
    </source>
</evidence>
<reference evidence="3 4" key="1">
    <citation type="submission" date="2007-10" db="EMBL/GenBank/DDBJ databases">
        <authorList>
            <person name="Yayanos A."/>
            <person name="Ferriera S."/>
            <person name="Johnson J."/>
            <person name="Kravitz S."/>
            <person name="Halpern A."/>
            <person name="Remington K."/>
            <person name="Beeson K."/>
            <person name="Tran B."/>
            <person name="Rogers Y.-H."/>
            <person name="Friedman R."/>
            <person name="Venter J.C."/>
        </authorList>
    </citation>
    <scope>NUCLEOTIDE SEQUENCE [LARGE SCALE GENOMIC DNA]</scope>
    <source>
        <strain evidence="3 4">KT99</strain>
    </source>
</reference>
<dbReference type="EMBL" id="ABIC01000037">
    <property type="protein sequence ID" value="EDP99557.1"/>
    <property type="molecule type" value="Genomic_DNA"/>
</dbReference>